<accession>A0ABY3R723</accession>
<keyword evidence="2" id="KW-1185">Reference proteome</keyword>
<protein>
    <submittedName>
        <fullName evidence="1">Uncharacterized protein</fullName>
    </submittedName>
</protein>
<evidence type="ECO:0000313" key="1">
    <source>
        <dbReference type="EMBL" id="UFZ03128.1"/>
    </source>
</evidence>
<dbReference type="Proteomes" id="UP001431010">
    <property type="component" value="Chromosome"/>
</dbReference>
<name>A0ABY3R723_9BRAD</name>
<sequence length="88" mass="9502">MGIGTGQGKERATLEEIRIRVGHALQRHPLCRGVQFDIMSVPRTARGGNWTISLRSVEPAALWEASDIIADIQAAYDLQTAAELSSAA</sequence>
<dbReference type="EMBL" id="CP088156">
    <property type="protein sequence ID" value="UFZ03128.1"/>
    <property type="molecule type" value="Genomic_DNA"/>
</dbReference>
<evidence type="ECO:0000313" key="2">
    <source>
        <dbReference type="Proteomes" id="UP001431010"/>
    </source>
</evidence>
<reference evidence="1" key="1">
    <citation type="journal article" date="2024" name="Antonie Van Leeuwenhoek">
        <title>Bradyrhizobium ontarionense sp. nov., a novel bacterial symbiont isolated from Aeschynomene indica (Indian jointvetch), harbours photosynthesis, nitrogen fixation and nitrous oxide (N2O) reductase genes.</title>
        <authorList>
            <person name="Bromfield E.S.P."/>
            <person name="Cloutier S."/>
        </authorList>
    </citation>
    <scope>NUCLEOTIDE SEQUENCE</scope>
    <source>
        <strain evidence="1">A19</strain>
    </source>
</reference>
<organism evidence="1 2">
    <name type="scientific">Bradyrhizobium ontarionense</name>
    <dbReference type="NCBI Taxonomy" id="2898149"/>
    <lineage>
        <taxon>Bacteria</taxon>
        <taxon>Pseudomonadati</taxon>
        <taxon>Pseudomonadota</taxon>
        <taxon>Alphaproteobacteria</taxon>
        <taxon>Hyphomicrobiales</taxon>
        <taxon>Nitrobacteraceae</taxon>
        <taxon>Bradyrhizobium</taxon>
    </lineage>
</organism>
<gene>
    <name evidence="1" type="ORF">LQG66_28375</name>
</gene>
<proteinExistence type="predicted"/>
<dbReference type="RefSeq" id="WP_231319152.1">
    <property type="nucleotide sequence ID" value="NZ_CP088156.1"/>
</dbReference>